<keyword evidence="7" id="KW-0966">Cell projection</keyword>
<dbReference type="AlphaFoldDB" id="A0A245ZLU2"/>
<evidence type="ECO:0000256" key="4">
    <source>
        <dbReference type="SAM" id="Coils"/>
    </source>
</evidence>
<keyword evidence="4" id="KW-0175">Coiled coil</keyword>
<comment type="caution">
    <text evidence="7">The sequence shown here is derived from an EMBL/GenBank/DDBJ whole genome shotgun (WGS) entry which is preliminary data.</text>
</comment>
<dbReference type="Proteomes" id="UP000197783">
    <property type="component" value="Unassembled WGS sequence"/>
</dbReference>
<keyword evidence="7" id="KW-0282">Flagellum</keyword>
<gene>
    <name evidence="7" type="primary">flgL</name>
    <name evidence="7" type="ORF">SPMU_16920</name>
</gene>
<comment type="subcellular location">
    <subcellularLocation>
        <location evidence="3">Secreted</location>
    </subcellularLocation>
    <subcellularLocation>
        <location evidence="3">Bacterial flagellum</location>
    </subcellularLocation>
</comment>
<dbReference type="RefSeq" id="WP_088333416.1">
    <property type="nucleotide sequence ID" value="NZ_NBBJ01000002.1"/>
</dbReference>
<dbReference type="PANTHER" id="PTHR42792">
    <property type="entry name" value="FLAGELLIN"/>
    <property type="match status" value="1"/>
</dbReference>
<organism evidence="7 8">
    <name type="scientific">Sphingomonas mucosissima</name>
    <dbReference type="NCBI Taxonomy" id="370959"/>
    <lineage>
        <taxon>Bacteria</taxon>
        <taxon>Pseudomonadati</taxon>
        <taxon>Pseudomonadota</taxon>
        <taxon>Alphaproteobacteria</taxon>
        <taxon>Sphingomonadales</taxon>
        <taxon>Sphingomonadaceae</taxon>
        <taxon>Sphingomonas</taxon>
    </lineage>
</organism>
<protein>
    <recommendedName>
        <fullName evidence="3">Flagellin</fullName>
    </recommendedName>
</protein>
<dbReference type="OrthoDB" id="7389561at2"/>
<name>A0A245ZLU2_9SPHN</name>
<evidence type="ECO:0000313" key="8">
    <source>
        <dbReference type="Proteomes" id="UP000197783"/>
    </source>
</evidence>
<feature type="domain" description="Flagellin C-terminal" evidence="6">
    <location>
        <begin position="219"/>
        <end position="296"/>
    </location>
</feature>
<dbReference type="EMBL" id="NBBJ01000002">
    <property type="protein sequence ID" value="OWK30703.1"/>
    <property type="molecule type" value="Genomic_DNA"/>
</dbReference>
<evidence type="ECO:0000259" key="5">
    <source>
        <dbReference type="Pfam" id="PF00669"/>
    </source>
</evidence>
<dbReference type="Pfam" id="PF00700">
    <property type="entry name" value="Flagellin_C"/>
    <property type="match status" value="1"/>
</dbReference>
<evidence type="ECO:0000259" key="6">
    <source>
        <dbReference type="Pfam" id="PF00700"/>
    </source>
</evidence>
<comment type="similarity">
    <text evidence="1 3">Belongs to the bacterial flagellin family.</text>
</comment>
<dbReference type="PANTHER" id="PTHR42792:SF1">
    <property type="entry name" value="FLAGELLAR HOOK-ASSOCIATED PROTEIN 3"/>
    <property type="match status" value="1"/>
</dbReference>
<keyword evidence="7" id="KW-0969">Cilium</keyword>
<dbReference type="SUPFAM" id="SSF64518">
    <property type="entry name" value="Phase 1 flagellin"/>
    <property type="match status" value="1"/>
</dbReference>
<dbReference type="GO" id="GO:0005576">
    <property type="term" value="C:extracellular region"/>
    <property type="evidence" value="ECO:0007669"/>
    <property type="project" value="UniProtKB-SubCell"/>
</dbReference>
<feature type="coiled-coil region" evidence="4">
    <location>
        <begin position="11"/>
        <end position="38"/>
    </location>
</feature>
<proteinExistence type="inferred from homology"/>
<keyword evidence="3" id="KW-0964">Secreted</keyword>
<dbReference type="Pfam" id="PF00669">
    <property type="entry name" value="Flagellin_N"/>
    <property type="match status" value="1"/>
</dbReference>
<feature type="domain" description="Flagellin N-terminal" evidence="5">
    <location>
        <begin position="5"/>
        <end position="141"/>
    </location>
</feature>
<dbReference type="InterPro" id="IPR001492">
    <property type="entry name" value="Flagellin"/>
</dbReference>
<dbReference type="InterPro" id="IPR046358">
    <property type="entry name" value="Flagellin_C"/>
</dbReference>
<keyword evidence="2 3" id="KW-0975">Bacterial flagellum</keyword>
<accession>A0A245ZLU2</accession>
<comment type="function">
    <text evidence="3">Flagellin is the subunit protein which polymerizes to form the filaments of bacterial flagella.</text>
</comment>
<dbReference type="InterPro" id="IPR001029">
    <property type="entry name" value="Flagellin_N"/>
</dbReference>
<keyword evidence="8" id="KW-1185">Reference proteome</keyword>
<evidence type="ECO:0000256" key="3">
    <source>
        <dbReference type="RuleBase" id="RU362073"/>
    </source>
</evidence>
<dbReference type="GO" id="GO:0009288">
    <property type="term" value="C:bacterial-type flagellum"/>
    <property type="evidence" value="ECO:0007669"/>
    <property type="project" value="UniProtKB-SubCell"/>
</dbReference>
<evidence type="ECO:0000256" key="1">
    <source>
        <dbReference type="ARBA" id="ARBA00005709"/>
    </source>
</evidence>
<sequence length="297" mass="30876">MSNNISTGLFYSRSTASMQKLQAQFDRLNEQVSTGKKLLAPSDDSVGYQRLQVIGRANADGVQDAANVKLAQATLQQAGSSLSQMNERLQRASELVLQGKNGTNSDTAKAAIATELQGILESVVALANGKDARGMPLFGGKDADAAVTKGSGSALRFAEGKAAAMPIGDGQSVEATVNARDFLATKDGADLGSAIAAIVAALRAGETLPSDAADTLATVADQVTATQASLGAREARVDLHAAQLKTAANDREVMRAAIEDADPTETIVQLQKTMTILQATQASFSKLSSLSLFSYLR</sequence>
<dbReference type="GO" id="GO:0005198">
    <property type="term" value="F:structural molecule activity"/>
    <property type="evidence" value="ECO:0007669"/>
    <property type="project" value="UniProtKB-UniRule"/>
</dbReference>
<evidence type="ECO:0000256" key="2">
    <source>
        <dbReference type="ARBA" id="ARBA00023143"/>
    </source>
</evidence>
<dbReference type="Gene3D" id="1.20.1330.10">
    <property type="entry name" value="f41 fragment of flagellin, N-terminal domain"/>
    <property type="match status" value="1"/>
</dbReference>
<evidence type="ECO:0000313" key="7">
    <source>
        <dbReference type="EMBL" id="OWK30703.1"/>
    </source>
</evidence>
<reference evidence="7 8" key="1">
    <citation type="submission" date="2017-03" db="EMBL/GenBank/DDBJ databases">
        <title>Genome sequence of Sphingomonas mucosissima DSM 17494.</title>
        <authorList>
            <person name="Poehlein A."/>
            <person name="Wuebbeler J.H."/>
            <person name="Steinbuechel A."/>
            <person name="Daniel R."/>
        </authorList>
    </citation>
    <scope>NUCLEOTIDE SEQUENCE [LARGE SCALE GENOMIC DNA]</scope>
    <source>
        <strain evidence="7 8">DSM 17494</strain>
    </source>
</reference>